<protein>
    <submittedName>
        <fullName evidence="2">WGS project CBMI000000000 data, contig CS3069_c000117</fullName>
    </submittedName>
</protein>
<evidence type="ECO:0000259" key="1">
    <source>
        <dbReference type="PROSITE" id="PS50181"/>
    </source>
</evidence>
<dbReference type="PROSITE" id="PS50181">
    <property type="entry name" value="FBOX"/>
    <property type="match status" value="1"/>
</dbReference>
<dbReference type="InterPro" id="IPR001810">
    <property type="entry name" value="F-box_dom"/>
</dbReference>
<dbReference type="InterPro" id="IPR036047">
    <property type="entry name" value="F-box-like_dom_sf"/>
</dbReference>
<dbReference type="SUPFAM" id="SSF81383">
    <property type="entry name" value="F-box domain"/>
    <property type="match status" value="1"/>
</dbReference>
<dbReference type="AlphaFoldDB" id="A0A090N574"/>
<evidence type="ECO:0000313" key="2">
    <source>
        <dbReference type="EMBL" id="CEG04036.1"/>
    </source>
</evidence>
<sequence length="473" mass="54635">MNAYDQNREALRLLKCLPAEVLSQITSNLPNIDIKNLRQTCIYFKDIARPRINRLFLSTNLKDIQVFRAVADHEIYRYEVTEIIYDDVRFSHADDIDSESDYDADNIGDATGTPLWFCDVYRKLSQQQQTTIATNRDADALKYGLSRLTNLRRVTITPAAHGVPGRPLYYTPAIRSLPQGILYPIERGWPVTMLGNGQLEEEDWNEEKAQWRGYFLVSRTLAQHLRDNPGTKFTELVIDTNQLRTGISSRIFEEAKSSEKTDLITILSQPGFTRLDLSLYCGNQHEYDWCSFGIGRLRNLLAKATDIQHISLFTNMAMRTEDEVDENFFPLRSIFPISDWHRLRHFGLSRFYVQKDDVIELLKLLPQTLMSVELSFLLFFPDQGNYQTLLEDMRDKLGWGERRLVDQPKIVVRIDAWFEPALGAILQDLSREVDSFIYHDGKNPFEALEELNWLTNVTEGAGVLVNAFGPDYK</sequence>
<dbReference type="Pfam" id="PF00646">
    <property type="entry name" value="F-box"/>
    <property type="match status" value="1"/>
</dbReference>
<accession>A0A090N574</accession>
<name>A0A090N574_9HYPO</name>
<comment type="caution">
    <text evidence="2">The sequence shown here is derived from an EMBL/GenBank/DDBJ whole genome shotgun (WGS) entry which is preliminary data.</text>
</comment>
<feature type="domain" description="F-box" evidence="1">
    <location>
        <begin position="11"/>
        <end position="59"/>
    </location>
</feature>
<organism evidence="2">
    <name type="scientific">Fusarium clavum</name>
    <dbReference type="NCBI Taxonomy" id="2594811"/>
    <lineage>
        <taxon>Eukaryota</taxon>
        <taxon>Fungi</taxon>
        <taxon>Dikarya</taxon>
        <taxon>Ascomycota</taxon>
        <taxon>Pezizomycotina</taxon>
        <taxon>Sordariomycetes</taxon>
        <taxon>Hypocreomycetidae</taxon>
        <taxon>Hypocreales</taxon>
        <taxon>Nectriaceae</taxon>
        <taxon>Fusarium</taxon>
        <taxon>Fusarium incarnatum-equiseti species complex</taxon>
    </lineage>
</organism>
<reference evidence="2" key="1">
    <citation type="submission" date="2013-05" db="EMBL/GenBank/DDBJ databases">
        <title>Draft genome sequences of six wheat associated Fusarium spp. isolates.</title>
        <authorList>
            <person name="Moolhuijzen P.M."/>
            <person name="Manners J.M."/>
            <person name="Wilcox S."/>
            <person name="Bellgard M.I."/>
            <person name="Gardiner D.M."/>
        </authorList>
    </citation>
    <scope>NUCLEOTIDE SEQUENCE</scope>
    <source>
        <strain evidence="2">CS3069</strain>
    </source>
</reference>
<proteinExistence type="predicted"/>
<gene>
    <name evidence="2" type="ORF">BN850_0005580</name>
</gene>
<dbReference type="EMBL" id="CBMI010000117">
    <property type="protein sequence ID" value="CEG04036.1"/>
    <property type="molecule type" value="Genomic_DNA"/>
</dbReference>